<evidence type="ECO:0000259" key="3">
    <source>
        <dbReference type="Pfam" id="PF01113"/>
    </source>
</evidence>
<dbReference type="Pfam" id="PF01113">
    <property type="entry name" value="DapB_N"/>
    <property type="match status" value="1"/>
</dbReference>
<dbReference type="GO" id="GO:0009089">
    <property type="term" value="P:lysine biosynthetic process via diaminopimelate"/>
    <property type="evidence" value="ECO:0007669"/>
    <property type="project" value="InterPro"/>
</dbReference>
<evidence type="ECO:0000256" key="1">
    <source>
        <dbReference type="ARBA" id="ARBA00022857"/>
    </source>
</evidence>
<accession>A0A8J4GLU3</accession>
<keyword evidence="1" id="KW-0521">NADP</keyword>
<proteinExistence type="predicted"/>
<evidence type="ECO:0000256" key="2">
    <source>
        <dbReference type="ARBA" id="ARBA00023002"/>
    </source>
</evidence>
<dbReference type="InterPro" id="IPR036291">
    <property type="entry name" value="NAD(P)-bd_dom_sf"/>
</dbReference>
<keyword evidence="2" id="KW-0560">Oxidoreductase</keyword>
<gene>
    <name evidence="4" type="ORF">Vretimale_14179</name>
</gene>
<dbReference type="Proteomes" id="UP000722791">
    <property type="component" value="Unassembled WGS sequence"/>
</dbReference>
<evidence type="ECO:0000313" key="5">
    <source>
        <dbReference type="Proteomes" id="UP000722791"/>
    </source>
</evidence>
<dbReference type="InterPro" id="IPR023940">
    <property type="entry name" value="DHDPR_bac"/>
</dbReference>
<dbReference type="PANTHER" id="PTHR20836:SF0">
    <property type="entry name" value="4-HYDROXY-TETRAHYDRODIPICOLINATE REDUCTASE 1, CHLOROPLASTIC-RELATED"/>
    <property type="match status" value="1"/>
</dbReference>
<protein>
    <recommendedName>
        <fullName evidence="3">Dihydrodipicolinate reductase N-terminal domain-containing protein</fullName>
    </recommendedName>
</protein>
<dbReference type="AlphaFoldDB" id="A0A8J4GLU3"/>
<name>A0A8J4GLU3_9CHLO</name>
<feature type="domain" description="Dihydrodipicolinate reductase N-terminal" evidence="3">
    <location>
        <begin position="83"/>
        <end position="204"/>
    </location>
</feature>
<dbReference type="EMBL" id="BNCQ01000035">
    <property type="protein sequence ID" value="GIM10585.1"/>
    <property type="molecule type" value="Genomic_DNA"/>
</dbReference>
<dbReference type="SUPFAM" id="SSF51735">
    <property type="entry name" value="NAD(P)-binding Rossmann-fold domains"/>
    <property type="match status" value="1"/>
</dbReference>
<reference evidence="4" key="1">
    <citation type="journal article" date="2021" name="Proc. Natl. Acad. Sci. U.S.A.">
        <title>Three genomes in the algal genus Volvox reveal the fate of a haploid sex-determining region after a transition to homothallism.</title>
        <authorList>
            <person name="Yamamoto K."/>
            <person name="Hamaji T."/>
            <person name="Kawai-Toyooka H."/>
            <person name="Matsuzaki R."/>
            <person name="Takahashi F."/>
            <person name="Nishimura Y."/>
            <person name="Kawachi M."/>
            <person name="Noguchi H."/>
            <person name="Minakuchi Y."/>
            <person name="Umen J.G."/>
            <person name="Toyoda A."/>
            <person name="Nozaki H."/>
        </authorList>
    </citation>
    <scope>NUCLEOTIDE SEQUENCE</scope>
    <source>
        <strain evidence="4">NIES-3785</strain>
    </source>
</reference>
<dbReference type="InterPro" id="IPR000846">
    <property type="entry name" value="DapB_N"/>
</dbReference>
<organism evidence="4 5">
    <name type="scientific">Volvox reticuliferus</name>
    <dbReference type="NCBI Taxonomy" id="1737510"/>
    <lineage>
        <taxon>Eukaryota</taxon>
        <taxon>Viridiplantae</taxon>
        <taxon>Chlorophyta</taxon>
        <taxon>core chlorophytes</taxon>
        <taxon>Chlorophyceae</taxon>
        <taxon>CS clade</taxon>
        <taxon>Chlamydomonadales</taxon>
        <taxon>Volvocaceae</taxon>
        <taxon>Volvox</taxon>
    </lineage>
</organism>
<comment type="caution">
    <text evidence="4">The sequence shown here is derived from an EMBL/GenBank/DDBJ whole genome shotgun (WGS) entry which is preliminary data.</text>
</comment>
<dbReference type="PANTHER" id="PTHR20836">
    <property type="entry name" value="DIHYDRODIPICOLINATE REDUCTASE"/>
    <property type="match status" value="1"/>
</dbReference>
<dbReference type="Gene3D" id="3.40.50.720">
    <property type="entry name" value="NAD(P)-binding Rossmann-like Domain"/>
    <property type="match status" value="1"/>
</dbReference>
<evidence type="ECO:0000313" key="4">
    <source>
        <dbReference type="EMBL" id="GIM10585.1"/>
    </source>
</evidence>
<dbReference type="GO" id="GO:0019877">
    <property type="term" value="P:diaminopimelate biosynthetic process"/>
    <property type="evidence" value="ECO:0007669"/>
    <property type="project" value="TreeGrafter"/>
</dbReference>
<feature type="non-terminal residue" evidence="4">
    <location>
        <position position="1"/>
    </location>
</feature>
<dbReference type="GO" id="GO:0008839">
    <property type="term" value="F:4-hydroxy-tetrahydrodipicolinate reductase"/>
    <property type="evidence" value="ECO:0007669"/>
    <property type="project" value="InterPro"/>
</dbReference>
<dbReference type="GO" id="GO:0009570">
    <property type="term" value="C:chloroplast stroma"/>
    <property type="evidence" value="ECO:0007669"/>
    <property type="project" value="TreeGrafter"/>
</dbReference>
<sequence>RFCMVGHASKLLGHISLKALLSSEAPTPIKVISILLSFRPDRLVLGQVRVAITMSLALQRAGKCNRCHYSARSAVRVFASLPHVMVNSCTGKMGHAAAETLVSQGFHLVPHTFTGLSAGVAVKNIGVRGVPVQLVGVEKRQAALETIKRDYPNMLVVDYTLAHCVEDHVRFYSANGLPFVMGTAGGDRARMREVAEAAGVYAILPSPAGEQAAALFALLISLGAPLPAHFEEYTYEAVGRACDADALDLLNPASATTISQSLRLLGINCDEAQVHRMRSIRQQRLGGGIHLEHEPRTISTNLRALEGRGRARACRLTAPGGNPTLLLRHYGLDRSAFAAGAVEAARFLAARVAEGAPQRVYDMVDVLRDLHAREVARQGSQTETSQYSSNVMAAGPIINAAVAV</sequence>